<evidence type="ECO:0000313" key="8">
    <source>
        <dbReference type="Proteomes" id="UP000002608"/>
    </source>
</evidence>
<evidence type="ECO:0000256" key="2">
    <source>
        <dbReference type="ARBA" id="ARBA00022692"/>
    </source>
</evidence>
<comment type="subcellular location">
    <subcellularLocation>
        <location evidence="1">Membrane</location>
        <topology evidence="1">Multi-pass membrane protein</topology>
    </subcellularLocation>
</comment>
<feature type="domain" description="TM2" evidence="6">
    <location>
        <begin position="42"/>
        <end position="91"/>
    </location>
</feature>
<dbReference type="OrthoDB" id="9816361at2"/>
<dbReference type="STRING" id="398579.Spea_3393"/>
<dbReference type="AlphaFoldDB" id="A8H820"/>
<name>A8H820_SHEPA</name>
<evidence type="ECO:0000313" key="7">
    <source>
        <dbReference type="EMBL" id="ABV88707.1"/>
    </source>
</evidence>
<gene>
    <name evidence="7" type="ordered locus">Spea_3393</name>
</gene>
<organism evidence="7 8">
    <name type="scientific">Shewanella pealeana (strain ATCC 700345 / ANG-SQ1)</name>
    <dbReference type="NCBI Taxonomy" id="398579"/>
    <lineage>
        <taxon>Bacteria</taxon>
        <taxon>Pseudomonadati</taxon>
        <taxon>Pseudomonadota</taxon>
        <taxon>Gammaproteobacteria</taxon>
        <taxon>Alteromonadales</taxon>
        <taxon>Shewanellaceae</taxon>
        <taxon>Shewanella</taxon>
    </lineage>
</organism>
<accession>A8H820</accession>
<keyword evidence="4 5" id="KW-0472">Membrane</keyword>
<reference evidence="7 8" key="1">
    <citation type="submission" date="2007-10" db="EMBL/GenBank/DDBJ databases">
        <title>Complete sequence of Shewanella pealeana ATCC 700345.</title>
        <authorList>
            <consortium name="US DOE Joint Genome Institute"/>
            <person name="Copeland A."/>
            <person name="Lucas S."/>
            <person name="Lapidus A."/>
            <person name="Barry K."/>
            <person name="Glavina del Rio T."/>
            <person name="Dalin E."/>
            <person name="Tice H."/>
            <person name="Pitluck S."/>
            <person name="Chertkov O."/>
            <person name="Brettin T."/>
            <person name="Bruce D."/>
            <person name="Detter J.C."/>
            <person name="Han C."/>
            <person name="Schmutz J."/>
            <person name="Larimer F."/>
            <person name="Land M."/>
            <person name="Hauser L."/>
            <person name="Kyrpides N."/>
            <person name="Kim E."/>
            <person name="Zhao J.-S.Z."/>
            <person name="Manno D."/>
            <person name="Hawari J."/>
            <person name="Richardson P."/>
        </authorList>
    </citation>
    <scope>NUCLEOTIDE SEQUENCE [LARGE SCALE GENOMIC DNA]</scope>
    <source>
        <strain evidence="8">ATCC 700345 / ANG-SQ1</strain>
    </source>
</reference>
<keyword evidence="8" id="KW-1185">Reference proteome</keyword>
<dbReference type="Proteomes" id="UP000002608">
    <property type="component" value="Chromosome"/>
</dbReference>
<keyword evidence="2 5" id="KW-0812">Transmembrane</keyword>
<evidence type="ECO:0000256" key="1">
    <source>
        <dbReference type="ARBA" id="ARBA00004141"/>
    </source>
</evidence>
<dbReference type="EMBL" id="CP000851">
    <property type="protein sequence ID" value="ABV88707.1"/>
    <property type="molecule type" value="Genomic_DNA"/>
</dbReference>
<dbReference type="HOGENOM" id="CLU_081297_5_1_6"/>
<dbReference type="eggNOG" id="COG2314">
    <property type="taxonomic scope" value="Bacteria"/>
</dbReference>
<evidence type="ECO:0000259" key="6">
    <source>
        <dbReference type="Pfam" id="PF05154"/>
    </source>
</evidence>
<feature type="transmembrane region" description="Helical" evidence="5">
    <location>
        <begin position="46"/>
        <end position="64"/>
    </location>
</feature>
<dbReference type="KEGG" id="spl:Spea_3393"/>
<dbReference type="Pfam" id="PF05154">
    <property type="entry name" value="TM2"/>
    <property type="match status" value="1"/>
</dbReference>
<evidence type="ECO:0000256" key="3">
    <source>
        <dbReference type="ARBA" id="ARBA00022989"/>
    </source>
</evidence>
<dbReference type="RefSeq" id="WP_012156606.1">
    <property type="nucleotide sequence ID" value="NC_009901.1"/>
</dbReference>
<keyword evidence="3 5" id="KW-1133">Transmembrane helix</keyword>
<evidence type="ECO:0000256" key="5">
    <source>
        <dbReference type="SAM" id="Phobius"/>
    </source>
</evidence>
<sequence>MQNLDCPQCSHKIDLNSVSCPQCHAAQGFESLAGVDPDMRIKNQKLAIWFSFLLGGLGLHKFYLGQHLKGSLYLAFSWTLVPMVVGWVDAIRTLKMTPFNFEQRYCKRVSQGF</sequence>
<dbReference type="GO" id="GO:0016020">
    <property type="term" value="C:membrane"/>
    <property type="evidence" value="ECO:0007669"/>
    <property type="project" value="UniProtKB-SubCell"/>
</dbReference>
<proteinExistence type="predicted"/>
<protein>
    <submittedName>
        <fullName evidence="7">TM2 domain containing protein</fullName>
    </submittedName>
</protein>
<dbReference type="InterPro" id="IPR007829">
    <property type="entry name" value="TM2"/>
</dbReference>
<feature type="transmembrane region" description="Helical" evidence="5">
    <location>
        <begin position="70"/>
        <end position="88"/>
    </location>
</feature>
<evidence type="ECO:0000256" key="4">
    <source>
        <dbReference type="ARBA" id="ARBA00023136"/>
    </source>
</evidence>